<protein>
    <submittedName>
        <fullName evidence="1">Uncharacterized protein</fullName>
    </submittedName>
</protein>
<dbReference type="AlphaFoldDB" id="A0AA36GTC3"/>
<organism evidence="1 2">
    <name type="scientific">Cylicocyclus nassatus</name>
    <name type="common">Nematode worm</name>
    <dbReference type="NCBI Taxonomy" id="53992"/>
    <lineage>
        <taxon>Eukaryota</taxon>
        <taxon>Metazoa</taxon>
        <taxon>Ecdysozoa</taxon>
        <taxon>Nematoda</taxon>
        <taxon>Chromadorea</taxon>
        <taxon>Rhabditida</taxon>
        <taxon>Rhabditina</taxon>
        <taxon>Rhabditomorpha</taxon>
        <taxon>Strongyloidea</taxon>
        <taxon>Strongylidae</taxon>
        <taxon>Cylicocyclus</taxon>
    </lineage>
</organism>
<dbReference type="EMBL" id="CATQJL010000223">
    <property type="protein sequence ID" value="CAJ0597791.1"/>
    <property type="molecule type" value="Genomic_DNA"/>
</dbReference>
<gene>
    <name evidence="1" type="ORF">CYNAS_LOCUS9774</name>
</gene>
<proteinExistence type="predicted"/>
<dbReference type="Proteomes" id="UP001176961">
    <property type="component" value="Unassembled WGS sequence"/>
</dbReference>
<name>A0AA36GTC3_CYLNA</name>
<evidence type="ECO:0000313" key="1">
    <source>
        <dbReference type="EMBL" id="CAJ0597791.1"/>
    </source>
</evidence>
<reference evidence="1" key="1">
    <citation type="submission" date="2023-07" db="EMBL/GenBank/DDBJ databases">
        <authorList>
            <consortium name="CYATHOMIX"/>
        </authorList>
    </citation>
    <scope>NUCLEOTIDE SEQUENCE</scope>
    <source>
        <strain evidence="1">N/A</strain>
    </source>
</reference>
<evidence type="ECO:0000313" key="2">
    <source>
        <dbReference type="Proteomes" id="UP001176961"/>
    </source>
</evidence>
<comment type="caution">
    <text evidence="1">The sequence shown here is derived from an EMBL/GenBank/DDBJ whole genome shotgun (WGS) entry which is preliminary data.</text>
</comment>
<sequence length="96" mass="10402">MPLAGRLLVPAVVSISGPRKGSRALVYLTISAPLRVGRLARRFLVPREEPVDTATYRCSIFDVLAAVRRSMLRKSLIGFPLAPSMALRAISAAKNV</sequence>
<accession>A0AA36GTC3</accession>
<keyword evidence="2" id="KW-1185">Reference proteome</keyword>